<dbReference type="GO" id="GO:0003676">
    <property type="term" value="F:nucleic acid binding"/>
    <property type="evidence" value="ECO:0007669"/>
    <property type="project" value="InterPro"/>
</dbReference>
<name>A0A4Y2VD02_ARAVE</name>
<dbReference type="OrthoDB" id="6435879at2759"/>
<proteinExistence type="predicted"/>
<evidence type="ECO:0000259" key="1">
    <source>
        <dbReference type="Pfam" id="PF13358"/>
    </source>
</evidence>
<feature type="domain" description="Tc1-like transposase DDE" evidence="1">
    <location>
        <begin position="6"/>
        <end position="97"/>
    </location>
</feature>
<dbReference type="Pfam" id="PF13358">
    <property type="entry name" value="DDE_3"/>
    <property type="match status" value="1"/>
</dbReference>
<accession>A0A4Y2VD02</accession>
<dbReference type="InterPro" id="IPR038717">
    <property type="entry name" value="Tc1-like_DDE_dom"/>
</dbReference>
<dbReference type="Gene3D" id="3.30.420.10">
    <property type="entry name" value="Ribonuclease H-like superfamily/Ribonuclease H"/>
    <property type="match status" value="1"/>
</dbReference>
<evidence type="ECO:0000313" key="2">
    <source>
        <dbReference type="EMBL" id="GBO21996.1"/>
    </source>
</evidence>
<keyword evidence="3" id="KW-1185">Reference proteome</keyword>
<dbReference type="EMBL" id="BGPR01045132">
    <property type="protein sequence ID" value="GBO21996.1"/>
    <property type="molecule type" value="Genomic_DNA"/>
</dbReference>
<dbReference type="AlphaFoldDB" id="A0A4Y2VD02"/>
<dbReference type="Proteomes" id="UP000499080">
    <property type="component" value="Unassembled WGS sequence"/>
</dbReference>
<comment type="caution">
    <text evidence="2">The sequence shown here is derived from an EMBL/GenBank/DDBJ whole genome shotgun (WGS) entry which is preliminary data.</text>
</comment>
<dbReference type="InterPro" id="IPR036397">
    <property type="entry name" value="RNaseH_sf"/>
</dbReference>
<gene>
    <name evidence="2" type="ORF">AVEN_98252_1</name>
</gene>
<reference evidence="2 3" key="1">
    <citation type="journal article" date="2019" name="Sci. Rep.">
        <title>Orb-weaving spider Araneus ventricosus genome elucidates the spidroin gene catalogue.</title>
        <authorList>
            <person name="Kono N."/>
            <person name="Nakamura H."/>
            <person name="Ohtoshi R."/>
            <person name="Moran D.A.P."/>
            <person name="Shinohara A."/>
            <person name="Yoshida Y."/>
            <person name="Fujiwara M."/>
            <person name="Mori M."/>
            <person name="Tomita M."/>
            <person name="Arakawa K."/>
        </authorList>
    </citation>
    <scope>NUCLEOTIDE SEQUENCE [LARGE SCALE GENOMIC DNA]</scope>
</reference>
<protein>
    <recommendedName>
        <fullName evidence="1">Tc1-like transposase DDE domain-containing protein</fullName>
    </recommendedName>
</protein>
<evidence type="ECO:0000313" key="3">
    <source>
        <dbReference type="Proteomes" id="UP000499080"/>
    </source>
</evidence>
<sequence>MFWGYFTSGGPSSLVPVERMLNSKKYILLLEDKIVPFMQTFAGSVGVFQRDLALCHNSKIVKNFQEKKLTVLDWPGNSPDVNPIKNLWSIVKRRVSKMDCSTNRKMIGNVIKVWFRDDDIKTLYSKLVESTPKLALHRISLKIEEDNCY</sequence>
<organism evidence="2 3">
    <name type="scientific">Araneus ventricosus</name>
    <name type="common">Orbweaver spider</name>
    <name type="synonym">Epeira ventricosa</name>
    <dbReference type="NCBI Taxonomy" id="182803"/>
    <lineage>
        <taxon>Eukaryota</taxon>
        <taxon>Metazoa</taxon>
        <taxon>Ecdysozoa</taxon>
        <taxon>Arthropoda</taxon>
        <taxon>Chelicerata</taxon>
        <taxon>Arachnida</taxon>
        <taxon>Araneae</taxon>
        <taxon>Araneomorphae</taxon>
        <taxon>Entelegynae</taxon>
        <taxon>Araneoidea</taxon>
        <taxon>Araneidae</taxon>
        <taxon>Araneus</taxon>
    </lineage>
</organism>